<reference evidence="2" key="1">
    <citation type="journal article" date="2023" name="Commun. Biol.">
        <title>Genome analysis of Parmales, the sister group of diatoms, reveals the evolutionary specialization of diatoms from phago-mixotrophs to photoautotrophs.</title>
        <authorList>
            <person name="Ban H."/>
            <person name="Sato S."/>
            <person name="Yoshikawa S."/>
            <person name="Yamada K."/>
            <person name="Nakamura Y."/>
            <person name="Ichinomiya M."/>
            <person name="Sato N."/>
            <person name="Blanc-Mathieu R."/>
            <person name="Endo H."/>
            <person name="Kuwata A."/>
            <person name="Ogata H."/>
        </authorList>
    </citation>
    <scope>NUCLEOTIDE SEQUENCE [LARGE SCALE GENOMIC DNA]</scope>
</reference>
<name>A0A9W7GA80_9STRA</name>
<gene>
    <name evidence="1" type="ORF">TrCOL_g5036</name>
</gene>
<comment type="caution">
    <text evidence="1">The sequence shown here is derived from an EMBL/GenBank/DDBJ whole genome shotgun (WGS) entry which is preliminary data.</text>
</comment>
<dbReference type="Gene3D" id="3.40.50.300">
    <property type="entry name" value="P-loop containing nucleotide triphosphate hydrolases"/>
    <property type="match status" value="1"/>
</dbReference>
<dbReference type="EMBL" id="BRYA01000106">
    <property type="protein sequence ID" value="GMI39606.1"/>
    <property type="molecule type" value="Genomic_DNA"/>
</dbReference>
<organism evidence="1 2">
    <name type="scientific">Triparma columacea</name>
    <dbReference type="NCBI Taxonomy" id="722753"/>
    <lineage>
        <taxon>Eukaryota</taxon>
        <taxon>Sar</taxon>
        <taxon>Stramenopiles</taxon>
        <taxon>Ochrophyta</taxon>
        <taxon>Bolidophyceae</taxon>
        <taxon>Parmales</taxon>
        <taxon>Triparmaceae</taxon>
        <taxon>Triparma</taxon>
    </lineage>
</organism>
<evidence type="ECO:0000313" key="1">
    <source>
        <dbReference type="EMBL" id="GMI39606.1"/>
    </source>
</evidence>
<dbReference type="Proteomes" id="UP001165065">
    <property type="component" value="Unassembled WGS sequence"/>
</dbReference>
<evidence type="ECO:0000313" key="2">
    <source>
        <dbReference type="Proteomes" id="UP001165065"/>
    </source>
</evidence>
<dbReference type="OrthoDB" id="420422at2759"/>
<protein>
    <submittedName>
        <fullName evidence="1">Uncharacterized protein</fullName>
    </submittedName>
</protein>
<proteinExistence type="predicted"/>
<keyword evidence="2" id="KW-1185">Reference proteome</keyword>
<accession>A0A9W7GA80</accession>
<sequence length="267" mass="29644">MAVCHVLNNYRSYHEAVLSGRPRDGGRTVILDLECSIMSKDIREVAKSRIANMGSPTDPSSLLSWVLSRIQISRPHSTSATVAALELVRQMSTLYSPNLSSSHQYVYKGPLKPPSSSIRPPTLICIDSLTSFHYINQYLDNLPPPLPPSVSPIQPVPSSNAPPPQLSGTNDFFILLERLRRDANVNVFATKSTLSKKRNSDSMPNIWRDKVTHRVILHHPQEGTNEHMEGWDAVAMDTTANVQTNLRFFGMSITEGWSKVGGQDGVR</sequence>
<dbReference type="AlphaFoldDB" id="A0A9W7GA80"/>
<dbReference type="InterPro" id="IPR027417">
    <property type="entry name" value="P-loop_NTPase"/>
</dbReference>